<protein>
    <recommendedName>
        <fullName evidence="6">Oligopeptidase F</fullName>
        <ecNumber evidence="6">3.4.24.-</ecNumber>
    </recommendedName>
</protein>
<keyword evidence="5 6" id="KW-0482">Metalloprotease</keyword>
<evidence type="ECO:0000313" key="9">
    <source>
        <dbReference type="EMBL" id="MBS4193654.1"/>
    </source>
</evidence>
<dbReference type="CDD" id="cd09608">
    <property type="entry name" value="M3B_PepF"/>
    <property type="match status" value="1"/>
</dbReference>
<dbReference type="Pfam" id="PF01432">
    <property type="entry name" value="Peptidase_M3"/>
    <property type="match status" value="1"/>
</dbReference>
<evidence type="ECO:0000259" key="7">
    <source>
        <dbReference type="Pfam" id="PF01432"/>
    </source>
</evidence>
<dbReference type="EMBL" id="JAGYPG010000001">
    <property type="protein sequence ID" value="MBS4193654.1"/>
    <property type="molecule type" value="Genomic_DNA"/>
</dbReference>
<dbReference type="SUPFAM" id="SSF55486">
    <property type="entry name" value="Metalloproteases ('zincins'), catalytic domain"/>
    <property type="match status" value="1"/>
</dbReference>
<evidence type="ECO:0000256" key="5">
    <source>
        <dbReference type="ARBA" id="ARBA00023049"/>
    </source>
</evidence>
<dbReference type="GO" id="GO:0004222">
    <property type="term" value="F:metalloendopeptidase activity"/>
    <property type="evidence" value="ECO:0007669"/>
    <property type="project" value="UniProtKB-UniRule"/>
</dbReference>
<dbReference type="GO" id="GO:0006518">
    <property type="term" value="P:peptide metabolic process"/>
    <property type="evidence" value="ECO:0007669"/>
    <property type="project" value="TreeGrafter"/>
</dbReference>
<keyword evidence="2 6" id="KW-0479">Metal-binding</keyword>
<feature type="domain" description="Peptidase M3A/M3B catalytic" evidence="7">
    <location>
        <begin position="210"/>
        <end position="591"/>
    </location>
</feature>
<dbReference type="GO" id="GO:0006508">
    <property type="term" value="P:proteolysis"/>
    <property type="evidence" value="ECO:0007669"/>
    <property type="project" value="UniProtKB-KW"/>
</dbReference>
<accession>A0A942YFI1</accession>
<evidence type="ECO:0000259" key="8">
    <source>
        <dbReference type="Pfam" id="PF08439"/>
    </source>
</evidence>
<dbReference type="RefSeq" id="WP_213122947.1">
    <property type="nucleotide sequence ID" value="NZ_JAGYPG010000001.1"/>
</dbReference>
<keyword evidence="3 6" id="KW-0378">Hydrolase</keyword>
<name>A0A942YFI1_9BACI</name>
<dbReference type="Gene3D" id="1.20.140.70">
    <property type="entry name" value="Oligopeptidase f, N-terminal domain"/>
    <property type="match status" value="1"/>
</dbReference>
<dbReference type="InterPro" id="IPR042088">
    <property type="entry name" value="OligoPept_F_C"/>
</dbReference>
<dbReference type="GO" id="GO:0046872">
    <property type="term" value="F:metal ion binding"/>
    <property type="evidence" value="ECO:0007669"/>
    <property type="project" value="UniProtKB-UniRule"/>
</dbReference>
<dbReference type="AlphaFoldDB" id="A0A942YFI1"/>
<keyword evidence="4 6" id="KW-0862">Zinc</keyword>
<evidence type="ECO:0000313" key="10">
    <source>
        <dbReference type="Proteomes" id="UP000681414"/>
    </source>
</evidence>
<dbReference type="EC" id="3.4.24.-" evidence="6"/>
<dbReference type="Gene3D" id="1.10.1370.20">
    <property type="entry name" value="Oligoendopeptidase f, C-terminal domain"/>
    <property type="match status" value="1"/>
</dbReference>
<reference evidence="9 10" key="1">
    <citation type="submission" date="2021-05" db="EMBL/GenBank/DDBJ databases">
        <title>Novel Bacillus species.</title>
        <authorList>
            <person name="Liu G."/>
        </authorList>
    </citation>
    <scope>NUCLEOTIDE SEQUENCE [LARGE SCALE GENOMIC DNA]</scope>
    <source>
        <strain evidence="10">FJAT-49780</strain>
    </source>
</reference>
<comment type="similarity">
    <text evidence="6">Belongs to the peptidase M3B family.</text>
</comment>
<comment type="function">
    <text evidence="6">Has oligopeptidase activity and degrades a variety of small bioactive peptides.</text>
</comment>
<keyword evidence="10" id="KW-1185">Reference proteome</keyword>
<feature type="domain" description="Oligopeptidase F N-terminal" evidence="8">
    <location>
        <begin position="120"/>
        <end position="189"/>
    </location>
</feature>
<dbReference type="Proteomes" id="UP000681414">
    <property type="component" value="Unassembled WGS sequence"/>
</dbReference>
<evidence type="ECO:0000256" key="1">
    <source>
        <dbReference type="ARBA" id="ARBA00022670"/>
    </source>
</evidence>
<evidence type="ECO:0000256" key="2">
    <source>
        <dbReference type="ARBA" id="ARBA00022723"/>
    </source>
</evidence>
<dbReference type="InterPro" id="IPR013647">
    <property type="entry name" value="OligopepF_N_dom"/>
</dbReference>
<evidence type="ECO:0000256" key="3">
    <source>
        <dbReference type="ARBA" id="ARBA00022801"/>
    </source>
</evidence>
<dbReference type="Pfam" id="PF08439">
    <property type="entry name" value="Peptidase_M3_N"/>
    <property type="match status" value="1"/>
</dbReference>
<dbReference type="PANTHER" id="PTHR11804:SF84">
    <property type="entry name" value="SACCHAROLYSIN"/>
    <property type="match status" value="1"/>
</dbReference>
<gene>
    <name evidence="9" type="primary">pepF</name>
    <name evidence="9" type="ORF">KHA97_01040</name>
</gene>
<evidence type="ECO:0000256" key="6">
    <source>
        <dbReference type="RuleBase" id="RU368091"/>
    </source>
</evidence>
<dbReference type="PANTHER" id="PTHR11804">
    <property type="entry name" value="PROTEASE M3 THIMET OLIGOPEPTIDASE-RELATED"/>
    <property type="match status" value="1"/>
</dbReference>
<dbReference type="InterPro" id="IPR004438">
    <property type="entry name" value="Peptidase_M3B"/>
</dbReference>
<proteinExistence type="inferred from homology"/>
<dbReference type="InterPro" id="IPR045090">
    <property type="entry name" value="Pept_M3A_M3B"/>
</dbReference>
<dbReference type="Gene3D" id="1.10.287.830">
    <property type="entry name" value="putative peptidase helix hairpin domain like"/>
    <property type="match status" value="1"/>
</dbReference>
<sequence length="606" mass="69658">MADETEVKTLPSRSEIAEDMTWRLEDIFSSDEAWEKEYDDIKEQLKDAGQFKGKLNESADNLFEALDFQSKVSERMGRLYTYAHMRYDQDTGNSHYQGFNARAESLYSILASEFSYIVPEVLDMEESRISQFLEENKDLQLYKKALEEINLQRGHVLSAEQEALLAQASEVLGASSTTFGMLNNADLEFPVIKDEDGKDVQISHGNYIRFLESSDRRVREEAFKKVYETYGKFSNTFSSTLSGAVKKDNFYAKARNYKSARQAALSANNIPESVYDNLVETINKNLHLLHRYVKLRKKVLGVDQLHMYDLYTPLVKDVKMNIPYEEAKNLVIEGLAPLGEEYTNILKEGFENRWVDVFENKGKRSGAYSSGAYGTNPYILMNWQDNVNNLFTLAHEFGHSVHSYYTRKSQPYPYGDYSIFVAEVASTCNEALLGDFMLKRTNDKKEQLYLLNHYLEGFRGTVFRQTMFAEFEHIIHQKAQNGEALTADMLTREYYELNKKYFGEDDIHIDEEIGLEWSRIPHFYYNYYVYQYATGFSAAAALSSQILEEGESAVTRYIEFLKAGSSDYPIEVLKKAGVDMTTAAPIEAACKVFEEKLAEMEQLLGE</sequence>
<keyword evidence="1 6" id="KW-0645">Protease</keyword>
<organism evidence="9 10">
    <name type="scientific">Lederbergia citri</name>
    <dbReference type="NCBI Taxonomy" id="2833580"/>
    <lineage>
        <taxon>Bacteria</taxon>
        <taxon>Bacillati</taxon>
        <taxon>Bacillota</taxon>
        <taxon>Bacilli</taxon>
        <taxon>Bacillales</taxon>
        <taxon>Bacillaceae</taxon>
        <taxon>Lederbergia</taxon>
    </lineage>
</organism>
<comment type="cofactor">
    <cofactor evidence="6">
        <name>Zn(2+)</name>
        <dbReference type="ChEBI" id="CHEBI:29105"/>
    </cofactor>
    <text evidence="6">Binds 1 zinc ion.</text>
</comment>
<comment type="caution">
    <text evidence="9">The sequence shown here is derived from an EMBL/GenBank/DDBJ whole genome shotgun (WGS) entry which is preliminary data.</text>
</comment>
<dbReference type="InterPro" id="IPR001567">
    <property type="entry name" value="Pept_M3A_M3B_dom"/>
</dbReference>
<evidence type="ECO:0000256" key="4">
    <source>
        <dbReference type="ARBA" id="ARBA00022833"/>
    </source>
</evidence>
<dbReference type="NCBIfam" id="TIGR00181">
    <property type="entry name" value="pepF"/>
    <property type="match status" value="1"/>
</dbReference>